<dbReference type="PROSITE" id="PS51762">
    <property type="entry name" value="GH16_2"/>
    <property type="match status" value="1"/>
</dbReference>
<keyword evidence="3" id="KW-0472">Membrane</keyword>
<dbReference type="AlphaFoldDB" id="A0A1Q5UIM3"/>
<keyword evidence="3" id="KW-0325">Glycoprotein</keyword>
<sequence>MKQPYSPRSWSLRKKPIASPELLVGTAILAVLFNLIQGAKAQAYPDYSSIRYQLLDSYGGPSFFDQFNYFSGDDPTDDASTPNPSGGRNSVRVESKNTYNSGLFIFDIIHTPYGCGTWPALWLTDGPNWPNNGEIDILESHNHGSHGNEMSLHTTGGCSMDGGERRQSGTSLEGNCDIGSDGNAGCGVTGDLGTYGVGFNGGGGGVYALELRDAGIRIWNFPRASIPSDINDGSSPDPSSWGIPLADFPSTNCDIGSHFRNLNIVANIDLCGELAGTSTHYTQMYNCPGSCTDFVANNPSQFEDAYWEFGGIRVYQAS</sequence>
<evidence type="ECO:0000313" key="7">
    <source>
        <dbReference type="Proteomes" id="UP000186955"/>
    </source>
</evidence>
<accession>A0A1Q5UIM3</accession>
<comment type="subcellular location">
    <subcellularLocation>
        <location evidence="1">Cell membrane</location>
        <topology evidence="1">Lipid-anchor</topology>
        <topology evidence="1">GPI-anchor</topology>
    </subcellularLocation>
</comment>
<gene>
    <name evidence="6" type="ORF">PENSUB_2066</name>
</gene>
<evidence type="ECO:0000256" key="2">
    <source>
        <dbReference type="ARBA" id="ARBA00022475"/>
    </source>
</evidence>
<dbReference type="Gene3D" id="2.60.120.200">
    <property type="match status" value="1"/>
</dbReference>
<dbReference type="InterPro" id="IPR013320">
    <property type="entry name" value="ConA-like_dom_sf"/>
</dbReference>
<comment type="caution">
    <text evidence="6">The sequence shown here is derived from an EMBL/GenBank/DDBJ whole genome shotgun (WGS) entry which is preliminary data.</text>
</comment>
<dbReference type="SUPFAM" id="SSF49899">
    <property type="entry name" value="Concanavalin A-like lectins/glucanases"/>
    <property type="match status" value="1"/>
</dbReference>
<proteinExistence type="predicted"/>
<protein>
    <recommendedName>
        <fullName evidence="5">GH16 domain-containing protein</fullName>
    </recommendedName>
</protein>
<dbReference type="Proteomes" id="UP000186955">
    <property type="component" value="Unassembled WGS sequence"/>
</dbReference>
<dbReference type="EMBL" id="MNBE01000228">
    <property type="protein sequence ID" value="OKP12330.1"/>
    <property type="molecule type" value="Genomic_DNA"/>
</dbReference>
<evidence type="ECO:0000256" key="1">
    <source>
        <dbReference type="ARBA" id="ARBA00004609"/>
    </source>
</evidence>
<evidence type="ECO:0000256" key="4">
    <source>
        <dbReference type="ARBA" id="ARBA00023288"/>
    </source>
</evidence>
<dbReference type="GO" id="GO:0005886">
    <property type="term" value="C:plasma membrane"/>
    <property type="evidence" value="ECO:0007669"/>
    <property type="project" value="UniProtKB-SubCell"/>
</dbReference>
<dbReference type="InterPro" id="IPR000757">
    <property type="entry name" value="Beta-glucanase-like"/>
</dbReference>
<dbReference type="GO" id="GO:0004553">
    <property type="term" value="F:hydrolase activity, hydrolyzing O-glycosyl compounds"/>
    <property type="evidence" value="ECO:0007669"/>
    <property type="project" value="InterPro"/>
</dbReference>
<evidence type="ECO:0000256" key="3">
    <source>
        <dbReference type="ARBA" id="ARBA00022622"/>
    </source>
</evidence>
<dbReference type="GO" id="GO:0009251">
    <property type="term" value="P:glucan catabolic process"/>
    <property type="evidence" value="ECO:0007669"/>
    <property type="project" value="TreeGrafter"/>
</dbReference>
<organism evidence="6 7">
    <name type="scientific">Penicillium subrubescens</name>
    <dbReference type="NCBI Taxonomy" id="1316194"/>
    <lineage>
        <taxon>Eukaryota</taxon>
        <taxon>Fungi</taxon>
        <taxon>Dikarya</taxon>
        <taxon>Ascomycota</taxon>
        <taxon>Pezizomycotina</taxon>
        <taxon>Eurotiomycetes</taxon>
        <taxon>Eurotiomycetidae</taxon>
        <taxon>Eurotiales</taxon>
        <taxon>Aspergillaceae</taxon>
        <taxon>Penicillium</taxon>
    </lineage>
</organism>
<keyword evidence="2" id="KW-1003">Cell membrane</keyword>
<evidence type="ECO:0000259" key="5">
    <source>
        <dbReference type="PROSITE" id="PS51762"/>
    </source>
</evidence>
<keyword evidence="3" id="KW-0336">GPI-anchor</keyword>
<evidence type="ECO:0000313" key="6">
    <source>
        <dbReference type="EMBL" id="OKP12330.1"/>
    </source>
</evidence>
<name>A0A1Q5UIM3_9EURO</name>
<keyword evidence="7" id="KW-1185">Reference proteome</keyword>
<dbReference type="Pfam" id="PF26113">
    <property type="entry name" value="GH16_XgeA"/>
    <property type="match status" value="1"/>
</dbReference>
<dbReference type="STRING" id="1316194.A0A1Q5UIM3"/>
<reference evidence="6 7" key="1">
    <citation type="submission" date="2016-10" db="EMBL/GenBank/DDBJ databases">
        <title>Genome sequence of the ascomycete fungus Penicillium subrubescens.</title>
        <authorList>
            <person name="De Vries R.P."/>
            <person name="Peng M."/>
            <person name="Dilokpimol A."/>
            <person name="Hilden K."/>
            <person name="Makela M.R."/>
            <person name="Grigoriev I."/>
            <person name="Riley R."/>
            <person name="Granchi Z."/>
        </authorList>
    </citation>
    <scope>NUCLEOTIDE SEQUENCE [LARGE SCALE GENOMIC DNA]</scope>
    <source>
        <strain evidence="6 7">CBS 132785</strain>
    </source>
</reference>
<keyword evidence="4" id="KW-0449">Lipoprotein</keyword>
<dbReference type="CDD" id="cd02181">
    <property type="entry name" value="GH16_fungal_Lam16A_glucanase"/>
    <property type="match status" value="1"/>
</dbReference>
<feature type="domain" description="GH16" evidence="5">
    <location>
        <begin position="8"/>
        <end position="318"/>
    </location>
</feature>
<dbReference type="InterPro" id="IPR050546">
    <property type="entry name" value="Glycosyl_Hydrlase_16"/>
</dbReference>
<dbReference type="PANTHER" id="PTHR10963">
    <property type="entry name" value="GLYCOSYL HYDROLASE-RELATED"/>
    <property type="match status" value="1"/>
</dbReference>
<dbReference type="GO" id="GO:0098552">
    <property type="term" value="C:side of membrane"/>
    <property type="evidence" value="ECO:0007669"/>
    <property type="project" value="UniProtKB-KW"/>
</dbReference>
<dbReference type="PANTHER" id="PTHR10963:SF42">
    <property type="entry name" value="PUTATIVE (AFU_ORTHOLOGUE AFUA_5G02280)-RELATED"/>
    <property type="match status" value="1"/>
</dbReference>